<evidence type="ECO:0000256" key="11">
    <source>
        <dbReference type="ARBA" id="ARBA00029983"/>
    </source>
</evidence>
<comment type="caution">
    <text evidence="14">The sequence shown here is derived from an EMBL/GenBank/DDBJ whole genome shotgun (WGS) entry which is preliminary data.</text>
</comment>
<evidence type="ECO:0000256" key="2">
    <source>
        <dbReference type="ARBA" id="ARBA00011056"/>
    </source>
</evidence>
<evidence type="ECO:0000256" key="12">
    <source>
        <dbReference type="ARBA" id="ARBA00030897"/>
    </source>
</evidence>
<dbReference type="EMBL" id="CAJPWZ010002914">
    <property type="protein sequence ID" value="CAG2247719.1"/>
    <property type="molecule type" value="Genomic_DNA"/>
</dbReference>
<evidence type="ECO:0000256" key="5">
    <source>
        <dbReference type="ARBA" id="ARBA00022927"/>
    </source>
</evidence>
<evidence type="ECO:0000256" key="13">
    <source>
        <dbReference type="SAM" id="MobiDB-lite"/>
    </source>
</evidence>
<evidence type="ECO:0000256" key="4">
    <source>
        <dbReference type="ARBA" id="ARBA00022816"/>
    </source>
</evidence>
<dbReference type="GO" id="GO:0005737">
    <property type="term" value="C:cytoplasm"/>
    <property type="evidence" value="ECO:0007669"/>
    <property type="project" value="TreeGrafter"/>
</dbReference>
<dbReference type="InterPro" id="IPR012476">
    <property type="entry name" value="GLE1"/>
</dbReference>
<feature type="region of interest" description="Disordered" evidence="13">
    <location>
        <begin position="117"/>
        <end position="147"/>
    </location>
</feature>
<dbReference type="GO" id="GO:0016973">
    <property type="term" value="P:poly(A)+ mRNA export from nucleus"/>
    <property type="evidence" value="ECO:0007669"/>
    <property type="project" value="InterPro"/>
</dbReference>
<keyword evidence="7" id="KW-0906">Nuclear pore complex</keyword>
<dbReference type="GO" id="GO:0031369">
    <property type="term" value="F:translation initiation factor binding"/>
    <property type="evidence" value="ECO:0007669"/>
    <property type="project" value="TreeGrafter"/>
</dbReference>
<accession>A0A8S3UYP4</accession>
<dbReference type="GO" id="GO:0044614">
    <property type="term" value="C:nuclear pore cytoplasmic filaments"/>
    <property type="evidence" value="ECO:0007669"/>
    <property type="project" value="TreeGrafter"/>
</dbReference>
<dbReference type="PANTHER" id="PTHR12960">
    <property type="entry name" value="GLE-1-RELATED"/>
    <property type="match status" value="1"/>
</dbReference>
<evidence type="ECO:0000256" key="6">
    <source>
        <dbReference type="ARBA" id="ARBA00023010"/>
    </source>
</evidence>
<evidence type="ECO:0000256" key="9">
    <source>
        <dbReference type="ARBA" id="ARBA00024680"/>
    </source>
</evidence>
<gene>
    <name evidence="14" type="ORF">MEDL_59665</name>
</gene>
<reference evidence="14" key="1">
    <citation type="submission" date="2021-03" db="EMBL/GenBank/DDBJ databases">
        <authorList>
            <person name="Bekaert M."/>
        </authorList>
    </citation>
    <scope>NUCLEOTIDE SEQUENCE</scope>
</reference>
<sequence>MMVTYLADLFCSGRCSPVKCLILFMLSYSNVEFINVCMKFPVEFFEHCSPPPTISKRFDNSPNNRLTCTDHVLDKHLSPEYTKSILAVKEYENSLDKEIKMLQKKHEKLKEEIKRKSLQHQEYHPPLATSTPAPSSTSRPATEKGEEQLCPYTVPYHISKTDGQSREDFYKSLGYKYDSEGNAEKQDQFLKRMSGLMRLYASVMVAHPPRGPNPYGTEHAWEWLSMVMNIEPLPDITATMTFDLLEVTGHALYRDYRKQFVKLLHVLAKEFFPKLKRMASPSGGGPISRLEDFLQNSLRKNGNIRPPEGLLNQHFWMT</sequence>
<keyword evidence="6" id="KW-0811">Translocation</keyword>
<proteinExistence type="inferred from homology"/>
<keyword evidence="4" id="KW-0509">mRNA transport</keyword>
<evidence type="ECO:0000313" key="15">
    <source>
        <dbReference type="Proteomes" id="UP000683360"/>
    </source>
</evidence>
<evidence type="ECO:0000313" key="14">
    <source>
        <dbReference type="EMBL" id="CAG2247719.1"/>
    </source>
</evidence>
<dbReference type="GO" id="GO:0005543">
    <property type="term" value="F:phospholipid binding"/>
    <property type="evidence" value="ECO:0007669"/>
    <property type="project" value="TreeGrafter"/>
</dbReference>
<keyword evidence="8" id="KW-0539">Nucleus</keyword>
<dbReference type="Pfam" id="PF07817">
    <property type="entry name" value="GLE1"/>
    <property type="match status" value="1"/>
</dbReference>
<protein>
    <recommendedName>
        <fullName evidence="10">mRNA export factor GLE1</fullName>
    </recommendedName>
    <alternativeName>
        <fullName evidence="12">GLE1 RNA export mediator</fullName>
    </alternativeName>
    <alternativeName>
        <fullName evidence="11">Nucleoporin GLE1</fullName>
    </alternativeName>
</protein>
<dbReference type="Gene3D" id="1.25.40.510">
    <property type="entry name" value="GLE1-like"/>
    <property type="match status" value="1"/>
</dbReference>
<dbReference type="GO" id="GO:0000822">
    <property type="term" value="F:inositol hexakisphosphate binding"/>
    <property type="evidence" value="ECO:0007669"/>
    <property type="project" value="TreeGrafter"/>
</dbReference>
<keyword evidence="15" id="KW-1185">Reference proteome</keyword>
<evidence type="ECO:0000256" key="3">
    <source>
        <dbReference type="ARBA" id="ARBA00022448"/>
    </source>
</evidence>
<organism evidence="14 15">
    <name type="scientific">Mytilus edulis</name>
    <name type="common">Blue mussel</name>
    <dbReference type="NCBI Taxonomy" id="6550"/>
    <lineage>
        <taxon>Eukaryota</taxon>
        <taxon>Metazoa</taxon>
        <taxon>Spiralia</taxon>
        <taxon>Lophotrochozoa</taxon>
        <taxon>Mollusca</taxon>
        <taxon>Bivalvia</taxon>
        <taxon>Autobranchia</taxon>
        <taxon>Pteriomorphia</taxon>
        <taxon>Mytilida</taxon>
        <taxon>Mytiloidea</taxon>
        <taxon>Mytilidae</taxon>
        <taxon>Mytilinae</taxon>
        <taxon>Mytilus</taxon>
    </lineage>
</organism>
<feature type="compositionally biased region" description="Low complexity" evidence="13">
    <location>
        <begin position="125"/>
        <end position="140"/>
    </location>
</feature>
<dbReference type="InterPro" id="IPR038506">
    <property type="entry name" value="GLE1-like_sf"/>
</dbReference>
<comment type="subcellular location">
    <subcellularLocation>
        <location evidence="1">Nucleus</location>
        <location evidence="1">Nuclear pore complex</location>
    </subcellularLocation>
</comment>
<dbReference type="GO" id="GO:0015031">
    <property type="term" value="P:protein transport"/>
    <property type="evidence" value="ECO:0007669"/>
    <property type="project" value="UniProtKB-KW"/>
</dbReference>
<keyword evidence="3" id="KW-0813">Transport</keyword>
<comment type="similarity">
    <text evidence="2">Belongs to the GLE1 family.</text>
</comment>
<dbReference type="OrthoDB" id="420884at2759"/>
<evidence type="ECO:0000256" key="8">
    <source>
        <dbReference type="ARBA" id="ARBA00023242"/>
    </source>
</evidence>
<dbReference type="AlphaFoldDB" id="A0A8S3UYP4"/>
<evidence type="ECO:0000256" key="1">
    <source>
        <dbReference type="ARBA" id="ARBA00004567"/>
    </source>
</evidence>
<evidence type="ECO:0000256" key="10">
    <source>
        <dbReference type="ARBA" id="ARBA00026227"/>
    </source>
</evidence>
<name>A0A8S3UYP4_MYTED</name>
<dbReference type="PANTHER" id="PTHR12960:SF0">
    <property type="entry name" value="MRNA EXPORT FACTOR GLE1"/>
    <property type="match status" value="1"/>
</dbReference>
<evidence type="ECO:0000256" key="7">
    <source>
        <dbReference type="ARBA" id="ARBA00023132"/>
    </source>
</evidence>
<dbReference type="Proteomes" id="UP000683360">
    <property type="component" value="Unassembled WGS sequence"/>
</dbReference>
<keyword evidence="5" id="KW-0653">Protein transport</keyword>
<comment type="function">
    <text evidence="9">Required for the export of mRNAs containing poly(A) tails from the nucleus into the cytoplasm. May be involved in the terminal step of the mRNA transport through the nuclear pore complex (NPC).</text>
</comment>